<reference evidence="2" key="1">
    <citation type="submission" date="2016-10" db="EMBL/GenBank/DDBJ databases">
        <authorList>
            <person name="Varghese N."/>
            <person name="Submissions S."/>
        </authorList>
    </citation>
    <scope>NUCLEOTIDE SEQUENCE [LARGE SCALE GENOMIC DNA]</scope>
    <source>
        <strain evidence="2">DSM 5918</strain>
    </source>
</reference>
<sequence>MVTFSLIFLASGTALRARWTITQFYTVQIEKNVICVYYNILKILIEVLCSH</sequence>
<evidence type="ECO:0000313" key="2">
    <source>
        <dbReference type="Proteomes" id="UP000198635"/>
    </source>
</evidence>
<gene>
    <name evidence="1" type="ORF">SAMN04488082_10412</name>
</gene>
<evidence type="ECO:0000313" key="1">
    <source>
        <dbReference type="EMBL" id="SFJ53211.1"/>
    </source>
</evidence>
<name>A0A1I3S6Q0_9BACT</name>
<dbReference type="Proteomes" id="UP000198635">
    <property type="component" value="Unassembled WGS sequence"/>
</dbReference>
<dbReference type="AlphaFoldDB" id="A0A1I3S6Q0"/>
<organism evidence="1 2">
    <name type="scientific">Desulfomicrobium apsheronum</name>
    <dbReference type="NCBI Taxonomy" id="52560"/>
    <lineage>
        <taxon>Bacteria</taxon>
        <taxon>Pseudomonadati</taxon>
        <taxon>Thermodesulfobacteriota</taxon>
        <taxon>Desulfovibrionia</taxon>
        <taxon>Desulfovibrionales</taxon>
        <taxon>Desulfomicrobiaceae</taxon>
        <taxon>Desulfomicrobium</taxon>
    </lineage>
</organism>
<dbReference type="EMBL" id="FORX01000004">
    <property type="protein sequence ID" value="SFJ53211.1"/>
    <property type="molecule type" value="Genomic_DNA"/>
</dbReference>
<protein>
    <submittedName>
        <fullName evidence="1">Uncharacterized protein</fullName>
    </submittedName>
</protein>
<dbReference type="STRING" id="52560.SAMN04488082_10412"/>
<proteinExistence type="predicted"/>
<keyword evidence="2" id="KW-1185">Reference proteome</keyword>
<accession>A0A1I3S6Q0</accession>